<dbReference type="InterPro" id="IPR036425">
    <property type="entry name" value="MoaB/Mog-like_dom_sf"/>
</dbReference>
<dbReference type="Pfam" id="PF00994">
    <property type="entry name" value="MoCF_biosynth"/>
    <property type="match status" value="1"/>
</dbReference>
<comment type="similarity">
    <text evidence="6">Belongs to the MoaC family.</text>
</comment>
<dbReference type="EMBL" id="BSDP01000001">
    <property type="protein sequence ID" value="GLI26309.1"/>
    <property type="molecule type" value="Genomic_DNA"/>
</dbReference>
<feature type="binding site" evidence="6">
    <location>
        <begin position="74"/>
        <end position="76"/>
    </location>
    <ligand>
        <name>substrate</name>
    </ligand>
</feature>
<comment type="catalytic activity">
    <reaction evidence="1 6">
        <text>(8S)-3',8-cyclo-7,8-dihydroguanosine 5'-triphosphate = cyclic pyranopterin phosphate + diphosphate</text>
        <dbReference type="Rhea" id="RHEA:49580"/>
        <dbReference type="ChEBI" id="CHEBI:33019"/>
        <dbReference type="ChEBI" id="CHEBI:59648"/>
        <dbReference type="ChEBI" id="CHEBI:131766"/>
        <dbReference type="EC" id="4.6.1.17"/>
    </reaction>
</comment>
<feature type="binding site" evidence="6">
    <location>
        <begin position="110"/>
        <end position="111"/>
    </location>
    <ligand>
        <name>substrate</name>
    </ligand>
</feature>
<dbReference type="InterPro" id="IPR036522">
    <property type="entry name" value="MoaC_sf"/>
</dbReference>
<dbReference type="InterPro" id="IPR012247">
    <property type="entry name" value="MoaC_MogA"/>
</dbReference>
<dbReference type="SMART" id="SM00852">
    <property type="entry name" value="MoCF_biosynth"/>
    <property type="match status" value="1"/>
</dbReference>
<comment type="pathway">
    <text evidence="2 6">Cofactor biosynthesis; molybdopterin biosynthesis.</text>
</comment>
<evidence type="ECO:0000256" key="5">
    <source>
        <dbReference type="ARBA" id="ARBA00023239"/>
    </source>
</evidence>
<dbReference type="InterPro" id="IPR008284">
    <property type="entry name" value="MoCF_biosynth_CS"/>
</dbReference>
<organism evidence="9 10">
    <name type="scientific">Agromyces rhizosphaerae</name>
    <dbReference type="NCBI Taxonomy" id="88374"/>
    <lineage>
        <taxon>Bacteria</taxon>
        <taxon>Bacillati</taxon>
        <taxon>Actinomycetota</taxon>
        <taxon>Actinomycetes</taxon>
        <taxon>Micrococcales</taxon>
        <taxon>Microbacteriaceae</taxon>
        <taxon>Agromyces</taxon>
    </lineage>
</organism>
<dbReference type="HAMAP" id="MF_01224_B">
    <property type="entry name" value="MoaC_B"/>
    <property type="match status" value="1"/>
</dbReference>
<keyword evidence="5 6" id="KW-0456">Lyase</keyword>
<dbReference type="InterPro" id="IPR023045">
    <property type="entry name" value="MoaC"/>
</dbReference>
<evidence type="ECO:0000256" key="6">
    <source>
        <dbReference type="HAMAP-Rule" id="MF_01224"/>
    </source>
</evidence>
<keyword evidence="10" id="KW-1185">Reference proteome</keyword>
<evidence type="ECO:0000256" key="7">
    <source>
        <dbReference type="SAM" id="MobiDB-lite"/>
    </source>
</evidence>
<accession>A0A9W6FMW0</accession>
<comment type="caution">
    <text evidence="9">The sequence shown here is derived from an EMBL/GenBank/DDBJ whole genome shotgun (WGS) entry which is preliminary data.</text>
</comment>
<sequence length="357" mass="35884">MSLTHLDDDGRARMVDVGGKAVTRRVAVAEGRLDTTAEVLALVRADDLPKADVLPTARIAGIAGAKRTSELIPLAHILPLEKVSLDFELGETSIAIRATVAVTGKTGVEMEALTAVAVAGLTLHDMIKAVDPGAVLGGIRLVEKTGGKRGHWRADAGEPAESGSAADAPEPAEAAGRADAPESTPTARRTAEVIVSSTRAASGVYADETGPVIASRLADMGFDVAEPTVVADADIAPAIAAAVARGPRVLLTTGGTGVHPGDRTPEATAAVLDRELPGIAEAIRTAGRAKTPTAALSRALAGVAGGTVIVNLPGSRGGVADGLDVLEGLLPHVLDQLDGGDHRAGGGHGSHHGGVHA</sequence>
<dbReference type="NCBIfam" id="NF006870">
    <property type="entry name" value="PRK09364.1"/>
    <property type="match status" value="1"/>
</dbReference>
<dbReference type="InterPro" id="IPR002820">
    <property type="entry name" value="Mopterin_CF_biosynth-C_dom"/>
</dbReference>
<gene>
    <name evidence="6" type="primary">moaC</name>
    <name evidence="9" type="ORF">ARHIZOSPH14_05510</name>
</gene>
<dbReference type="GO" id="GO:0061799">
    <property type="term" value="F:cyclic pyranopterin monophosphate synthase activity"/>
    <property type="evidence" value="ECO:0007669"/>
    <property type="project" value="UniProtKB-UniRule"/>
</dbReference>
<feature type="region of interest" description="Disordered" evidence="7">
    <location>
        <begin position="147"/>
        <end position="193"/>
    </location>
</feature>
<dbReference type="GO" id="GO:0006777">
    <property type="term" value="P:Mo-molybdopterin cofactor biosynthetic process"/>
    <property type="evidence" value="ECO:0007669"/>
    <property type="project" value="UniProtKB-UniRule"/>
</dbReference>
<name>A0A9W6FMW0_9MICO</name>
<dbReference type="AlphaFoldDB" id="A0A9W6FMW0"/>
<protein>
    <recommendedName>
        <fullName evidence="3 6">Cyclic pyranopterin monophosphate synthase</fullName>
        <ecNumber evidence="3 6">4.6.1.17</ecNumber>
    </recommendedName>
    <alternativeName>
        <fullName evidence="6">Molybdenum cofactor biosynthesis protein C</fullName>
    </alternativeName>
</protein>
<evidence type="ECO:0000256" key="3">
    <source>
        <dbReference type="ARBA" id="ARBA00012575"/>
    </source>
</evidence>
<feature type="active site" evidence="6">
    <location>
        <position position="125"/>
    </location>
</feature>
<dbReference type="Gene3D" id="3.30.70.640">
    <property type="entry name" value="Molybdopterin cofactor biosynthesis C (MoaC) domain"/>
    <property type="match status" value="1"/>
</dbReference>
<dbReference type="SUPFAM" id="SSF53218">
    <property type="entry name" value="Molybdenum cofactor biosynthesis proteins"/>
    <property type="match status" value="1"/>
</dbReference>
<feature type="compositionally biased region" description="Basic and acidic residues" evidence="7">
    <location>
        <begin position="147"/>
        <end position="156"/>
    </location>
</feature>
<evidence type="ECO:0000256" key="1">
    <source>
        <dbReference type="ARBA" id="ARBA00001637"/>
    </source>
</evidence>
<evidence type="ECO:0000313" key="9">
    <source>
        <dbReference type="EMBL" id="GLI26309.1"/>
    </source>
</evidence>
<evidence type="ECO:0000256" key="2">
    <source>
        <dbReference type="ARBA" id="ARBA00005046"/>
    </source>
</evidence>
<feature type="domain" description="MoaB/Mog" evidence="8">
    <location>
        <begin position="192"/>
        <end position="333"/>
    </location>
</feature>
<dbReference type="InterPro" id="IPR051920">
    <property type="entry name" value="MPT_Adenylyltrnsfr/MoaC-Rel"/>
</dbReference>
<dbReference type="PIRSF" id="PIRSF036594">
    <property type="entry name" value="MoaC_MogA"/>
    <property type="match status" value="1"/>
</dbReference>
<proteinExistence type="inferred from homology"/>
<evidence type="ECO:0000313" key="10">
    <source>
        <dbReference type="Proteomes" id="UP001144396"/>
    </source>
</evidence>
<dbReference type="PANTHER" id="PTHR43764">
    <property type="entry name" value="MOLYBDENUM COFACTOR BIOSYNTHESIS"/>
    <property type="match status" value="1"/>
</dbReference>
<dbReference type="SUPFAM" id="SSF55040">
    <property type="entry name" value="Molybdenum cofactor biosynthesis protein C, MoaC"/>
    <property type="match status" value="1"/>
</dbReference>
<reference evidence="9" key="1">
    <citation type="submission" date="2022-12" db="EMBL/GenBank/DDBJ databases">
        <title>Reference genome sequencing for broad-spectrum identification of bacterial and archaeal isolates by mass spectrometry.</title>
        <authorList>
            <person name="Sekiguchi Y."/>
            <person name="Tourlousse D.M."/>
        </authorList>
    </citation>
    <scope>NUCLEOTIDE SEQUENCE</scope>
    <source>
        <strain evidence="9">14</strain>
    </source>
</reference>
<dbReference type="InterPro" id="IPR047594">
    <property type="entry name" value="MoaC_bact/euk"/>
</dbReference>
<dbReference type="NCBIfam" id="NF002947">
    <property type="entry name" value="PRK03604.1"/>
    <property type="match status" value="1"/>
</dbReference>
<dbReference type="PROSITE" id="PS01078">
    <property type="entry name" value="MOCF_BIOSYNTHESIS_1"/>
    <property type="match status" value="1"/>
</dbReference>
<evidence type="ECO:0000259" key="8">
    <source>
        <dbReference type="SMART" id="SM00852"/>
    </source>
</evidence>
<dbReference type="Gene3D" id="3.40.980.10">
    <property type="entry name" value="MoaB/Mog-like domain"/>
    <property type="match status" value="1"/>
</dbReference>
<dbReference type="EC" id="4.6.1.17" evidence="3 6"/>
<dbReference type="Pfam" id="PF01967">
    <property type="entry name" value="MoaC"/>
    <property type="match status" value="1"/>
</dbReference>
<dbReference type="NCBIfam" id="TIGR00581">
    <property type="entry name" value="moaC"/>
    <property type="match status" value="1"/>
</dbReference>
<dbReference type="InterPro" id="IPR001453">
    <property type="entry name" value="MoaB/Mog_dom"/>
</dbReference>
<dbReference type="CDD" id="cd00886">
    <property type="entry name" value="MogA_MoaB"/>
    <property type="match status" value="1"/>
</dbReference>
<dbReference type="Proteomes" id="UP001144396">
    <property type="component" value="Unassembled WGS sequence"/>
</dbReference>
<dbReference type="RefSeq" id="WP_281882307.1">
    <property type="nucleotide sequence ID" value="NZ_BSDP01000001.1"/>
</dbReference>
<feature type="compositionally biased region" description="Low complexity" evidence="7">
    <location>
        <begin position="157"/>
        <end position="183"/>
    </location>
</feature>
<evidence type="ECO:0000256" key="4">
    <source>
        <dbReference type="ARBA" id="ARBA00023150"/>
    </source>
</evidence>
<dbReference type="CDD" id="cd01420">
    <property type="entry name" value="MoaC_PE"/>
    <property type="match status" value="1"/>
</dbReference>
<comment type="subunit">
    <text evidence="6">Homohexamer; trimer of dimers.</text>
</comment>
<dbReference type="PANTHER" id="PTHR43764:SF1">
    <property type="entry name" value="MOLYBDOPTERIN MOLYBDOTRANSFERASE"/>
    <property type="match status" value="1"/>
</dbReference>
<keyword evidence="4 6" id="KW-0501">Molybdenum cofactor biosynthesis</keyword>
<comment type="function">
    <text evidence="6">Catalyzes the conversion of (8S)-3',8-cyclo-7,8-dihydroguanosine 5'-triphosphate to cyclic pyranopterin monophosphate (cPMP).</text>
</comment>